<organism evidence="6 7">
    <name type="scientific">Ramlibacter albus</name>
    <dbReference type="NCBI Taxonomy" id="2079448"/>
    <lineage>
        <taxon>Bacteria</taxon>
        <taxon>Pseudomonadati</taxon>
        <taxon>Pseudomonadota</taxon>
        <taxon>Betaproteobacteria</taxon>
        <taxon>Burkholderiales</taxon>
        <taxon>Comamonadaceae</taxon>
        <taxon>Ramlibacter</taxon>
    </lineage>
</organism>
<proteinExistence type="inferred from homology"/>
<dbReference type="Gene3D" id="3.40.190.290">
    <property type="match status" value="1"/>
</dbReference>
<dbReference type="SUPFAM" id="SSF46785">
    <property type="entry name" value="Winged helix' DNA-binding domain"/>
    <property type="match status" value="1"/>
</dbReference>
<dbReference type="Pfam" id="PF03466">
    <property type="entry name" value="LysR_substrate"/>
    <property type="match status" value="1"/>
</dbReference>
<dbReference type="GO" id="GO:0043565">
    <property type="term" value="F:sequence-specific DNA binding"/>
    <property type="evidence" value="ECO:0007669"/>
    <property type="project" value="TreeGrafter"/>
</dbReference>
<evidence type="ECO:0000256" key="1">
    <source>
        <dbReference type="ARBA" id="ARBA00009437"/>
    </source>
</evidence>
<evidence type="ECO:0000313" key="7">
    <source>
        <dbReference type="Proteomes" id="UP000596827"/>
    </source>
</evidence>
<dbReference type="Gene3D" id="1.10.10.10">
    <property type="entry name" value="Winged helix-like DNA-binding domain superfamily/Winged helix DNA-binding domain"/>
    <property type="match status" value="1"/>
</dbReference>
<dbReference type="InterPro" id="IPR036390">
    <property type="entry name" value="WH_DNA-bd_sf"/>
</dbReference>
<dbReference type="PRINTS" id="PR00039">
    <property type="entry name" value="HTHLYSR"/>
</dbReference>
<evidence type="ECO:0000259" key="5">
    <source>
        <dbReference type="PROSITE" id="PS50931"/>
    </source>
</evidence>
<dbReference type="InterPro" id="IPR036388">
    <property type="entry name" value="WH-like_DNA-bd_sf"/>
</dbReference>
<name>A0A923MAG1_9BURK</name>
<keyword evidence="2" id="KW-0805">Transcription regulation</keyword>
<comment type="caution">
    <text evidence="6">The sequence shown here is derived from an EMBL/GenBank/DDBJ whole genome shotgun (WGS) entry which is preliminary data.</text>
</comment>
<reference evidence="6" key="1">
    <citation type="submission" date="2020-08" db="EMBL/GenBank/DDBJ databases">
        <title>Ramlibacter sp. GTP1 16S ribosomal RNA gene genome sequencing and assembly.</title>
        <authorList>
            <person name="Kang M."/>
        </authorList>
    </citation>
    <scope>NUCLEOTIDE SEQUENCE</scope>
    <source>
        <strain evidence="6">GTP1</strain>
    </source>
</reference>
<comment type="similarity">
    <text evidence="1">Belongs to the LysR transcriptional regulatory family.</text>
</comment>
<evidence type="ECO:0000313" key="6">
    <source>
        <dbReference type="EMBL" id="MBC5767247.1"/>
    </source>
</evidence>
<keyword evidence="4" id="KW-0804">Transcription</keyword>
<dbReference type="InterPro" id="IPR005119">
    <property type="entry name" value="LysR_subst-bd"/>
</dbReference>
<dbReference type="Pfam" id="PF00126">
    <property type="entry name" value="HTH_1"/>
    <property type="match status" value="1"/>
</dbReference>
<dbReference type="EMBL" id="JACORU010000010">
    <property type="protein sequence ID" value="MBC5767247.1"/>
    <property type="molecule type" value="Genomic_DNA"/>
</dbReference>
<keyword evidence="3" id="KW-0238">DNA-binding</keyword>
<dbReference type="RefSeq" id="WP_187083739.1">
    <property type="nucleotide sequence ID" value="NZ_JACORU010000010.1"/>
</dbReference>
<dbReference type="AlphaFoldDB" id="A0A923MAG1"/>
<dbReference type="InterPro" id="IPR000847">
    <property type="entry name" value="LysR_HTH_N"/>
</dbReference>
<feature type="domain" description="HTH lysR-type" evidence="5">
    <location>
        <begin position="4"/>
        <end position="61"/>
    </location>
</feature>
<evidence type="ECO:0000256" key="2">
    <source>
        <dbReference type="ARBA" id="ARBA00023015"/>
    </source>
</evidence>
<dbReference type="SUPFAM" id="SSF53850">
    <property type="entry name" value="Periplasmic binding protein-like II"/>
    <property type="match status" value="1"/>
</dbReference>
<dbReference type="GO" id="GO:0003700">
    <property type="term" value="F:DNA-binding transcription factor activity"/>
    <property type="evidence" value="ECO:0007669"/>
    <property type="project" value="InterPro"/>
</dbReference>
<gene>
    <name evidence="6" type="ORF">H8R02_22460</name>
</gene>
<dbReference type="Proteomes" id="UP000596827">
    <property type="component" value="Unassembled WGS sequence"/>
</dbReference>
<keyword evidence="7" id="KW-1185">Reference proteome</keyword>
<protein>
    <submittedName>
        <fullName evidence="6">LysR family transcriptional regulator</fullName>
    </submittedName>
</protein>
<accession>A0A923MAG1</accession>
<evidence type="ECO:0000256" key="4">
    <source>
        <dbReference type="ARBA" id="ARBA00023163"/>
    </source>
</evidence>
<dbReference type="PANTHER" id="PTHR30427">
    <property type="entry name" value="TRANSCRIPTIONAL ACTIVATOR PROTEIN LYSR"/>
    <property type="match status" value="1"/>
</dbReference>
<dbReference type="PANTHER" id="PTHR30427:SF1">
    <property type="entry name" value="TRANSCRIPTIONAL ACTIVATOR PROTEIN LYSR"/>
    <property type="match status" value="1"/>
</dbReference>
<dbReference type="GO" id="GO:0010628">
    <property type="term" value="P:positive regulation of gene expression"/>
    <property type="evidence" value="ECO:0007669"/>
    <property type="project" value="TreeGrafter"/>
</dbReference>
<sequence>MAQTNARQIEAFQAVMATGSVTRASERLNVTQPAVSQLIAQFERQCGFRLFERHGGKLAPTREAHALYAEVERMFLGVRQIMRVAAALRDHSWGVVSIAAFPAIARRVIPDIIWSFCENKPDTRFRIESMRSRGLIDAVATQQVDIGLSVLPGDRPEVESTRIHRLRGLCILPATHRLRKAKAVRPEDLAGEEFISLGPQDHSRFMIDRIFDERKIERRIRIEVGQSETAFTFVGAGAGVAVVDPISVYNNSDERIVARPFEPAVEFDVWLIRPRASHASNLVEGFVAHAMKQLDDLAKVFEASARVR</sequence>
<dbReference type="PROSITE" id="PS50931">
    <property type="entry name" value="HTH_LYSR"/>
    <property type="match status" value="1"/>
</dbReference>
<evidence type="ECO:0000256" key="3">
    <source>
        <dbReference type="ARBA" id="ARBA00023125"/>
    </source>
</evidence>